<evidence type="ECO:0000313" key="1">
    <source>
        <dbReference type="EMBL" id="JAH15851.1"/>
    </source>
</evidence>
<protein>
    <submittedName>
        <fullName evidence="1">Uncharacterized protein</fullName>
    </submittedName>
</protein>
<organism evidence="1">
    <name type="scientific">Anguilla anguilla</name>
    <name type="common">European freshwater eel</name>
    <name type="synonym">Muraena anguilla</name>
    <dbReference type="NCBI Taxonomy" id="7936"/>
    <lineage>
        <taxon>Eukaryota</taxon>
        <taxon>Metazoa</taxon>
        <taxon>Chordata</taxon>
        <taxon>Craniata</taxon>
        <taxon>Vertebrata</taxon>
        <taxon>Euteleostomi</taxon>
        <taxon>Actinopterygii</taxon>
        <taxon>Neopterygii</taxon>
        <taxon>Teleostei</taxon>
        <taxon>Anguilliformes</taxon>
        <taxon>Anguillidae</taxon>
        <taxon>Anguilla</taxon>
    </lineage>
</organism>
<name>A0A0E9QG65_ANGAN</name>
<reference evidence="1" key="2">
    <citation type="journal article" date="2015" name="Fish Shellfish Immunol.">
        <title>Early steps in the European eel (Anguilla anguilla)-Vibrio vulnificus interaction in the gills: Role of the RtxA13 toxin.</title>
        <authorList>
            <person name="Callol A."/>
            <person name="Pajuelo D."/>
            <person name="Ebbesson L."/>
            <person name="Teles M."/>
            <person name="MacKenzie S."/>
            <person name="Amaro C."/>
        </authorList>
    </citation>
    <scope>NUCLEOTIDE SEQUENCE</scope>
</reference>
<proteinExistence type="predicted"/>
<sequence length="9" mass="1024">MDTYTSAHV</sequence>
<reference evidence="1" key="1">
    <citation type="submission" date="2014-11" db="EMBL/GenBank/DDBJ databases">
        <authorList>
            <person name="Amaro Gonzalez C."/>
        </authorList>
    </citation>
    <scope>NUCLEOTIDE SEQUENCE</scope>
</reference>
<dbReference type="EMBL" id="GBXM01092726">
    <property type="protein sequence ID" value="JAH15851.1"/>
    <property type="molecule type" value="Transcribed_RNA"/>
</dbReference>
<accession>A0A0E9QG65</accession>